<dbReference type="Pfam" id="PF08281">
    <property type="entry name" value="Sigma70_r4_2"/>
    <property type="match status" value="1"/>
</dbReference>
<dbReference type="Gene3D" id="1.10.10.10">
    <property type="entry name" value="Winged helix-like DNA-binding domain superfamily/Winged helix DNA-binding domain"/>
    <property type="match status" value="1"/>
</dbReference>
<evidence type="ECO:0000256" key="1">
    <source>
        <dbReference type="ARBA" id="ARBA00010641"/>
    </source>
</evidence>
<evidence type="ECO:0000313" key="7">
    <source>
        <dbReference type="EMBL" id="QDP38937.1"/>
    </source>
</evidence>
<dbReference type="Gene3D" id="1.10.1740.10">
    <property type="match status" value="1"/>
</dbReference>
<sequence length="181" mass="21724">MQIQEENEFNKLSHQDLFHKLILTYSEEIKRIIYFYIKDPMMAEDVLQDTFVSCFKKLRSFKHKSSYKTWLIRIAINKSKDYLKKSYVKRTVLGPISEKASTFTPEYSALQTERDTEINKQIDQLPIKQKDVILLYYYKEYGIDEIAQILEIKQNTVKTRLFRARDTLKRKLEGKDVDYEN</sequence>
<accession>A0A516KC31</accession>
<gene>
    <name evidence="7" type="ORF">FN924_01115</name>
</gene>
<keyword evidence="8" id="KW-1185">Reference proteome</keyword>
<dbReference type="GO" id="GO:0016987">
    <property type="term" value="F:sigma factor activity"/>
    <property type="evidence" value="ECO:0007669"/>
    <property type="project" value="UniProtKB-KW"/>
</dbReference>
<dbReference type="RefSeq" id="WP_143891687.1">
    <property type="nucleotide sequence ID" value="NZ_CP041666.1"/>
</dbReference>
<dbReference type="SUPFAM" id="SSF88946">
    <property type="entry name" value="Sigma2 domain of RNA polymerase sigma factors"/>
    <property type="match status" value="1"/>
</dbReference>
<evidence type="ECO:0000313" key="8">
    <source>
        <dbReference type="Proteomes" id="UP000315215"/>
    </source>
</evidence>
<comment type="similarity">
    <text evidence="1">Belongs to the sigma-70 factor family. ECF subfamily.</text>
</comment>
<dbReference type="InterPro" id="IPR013249">
    <property type="entry name" value="RNA_pol_sigma70_r4_t2"/>
</dbReference>
<evidence type="ECO:0000259" key="5">
    <source>
        <dbReference type="Pfam" id="PF04542"/>
    </source>
</evidence>
<dbReference type="PANTHER" id="PTHR43133:SF60">
    <property type="entry name" value="RNA POLYMERASE SIGMA FACTOR SIGV"/>
    <property type="match status" value="1"/>
</dbReference>
<keyword evidence="2" id="KW-0805">Transcription regulation</keyword>
<dbReference type="InterPro" id="IPR007627">
    <property type="entry name" value="RNA_pol_sigma70_r2"/>
</dbReference>
<dbReference type="InterPro" id="IPR013325">
    <property type="entry name" value="RNA_pol_sigma_r2"/>
</dbReference>
<reference evidence="7 8" key="1">
    <citation type="submission" date="2019-07" db="EMBL/GenBank/DDBJ databases">
        <authorList>
            <person name="Li J."/>
        </authorList>
    </citation>
    <scope>NUCLEOTIDE SEQUENCE [LARGE SCALE GENOMIC DNA]</scope>
    <source>
        <strain evidence="7 8">TKL69</strain>
    </source>
</reference>
<feature type="domain" description="RNA polymerase sigma factor 70 region 4 type 2" evidence="6">
    <location>
        <begin position="117"/>
        <end position="168"/>
    </location>
</feature>
<keyword evidence="4" id="KW-0804">Transcription</keyword>
<name>A0A516KC31_9BACI</name>
<dbReference type="SUPFAM" id="SSF88659">
    <property type="entry name" value="Sigma3 and sigma4 domains of RNA polymerase sigma factors"/>
    <property type="match status" value="1"/>
</dbReference>
<protein>
    <submittedName>
        <fullName evidence="7">Sigma-70 family RNA polymerase sigma factor</fullName>
    </submittedName>
</protein>
<dbReference type="EMBL" id="CP041666">
    <property type="protein sequence ID" value="QDP38937.1"/>
    <property type="molecule type" value="Genomic_DNA"/>
</dbReference>
<feature type="domain" description="RNA polymerase sigma-70 region 2" evidence="5">
    <location>
        <begin position="21"/>
        <end position="85"/>
    </location>
</feature>
<evidence type="ECO:0000256" key="2">
    <source>
        <dbReference type="ARBA" id="ARBA00023015"/>
    </source>
</evidence>
<evidence type="ECO:0000259" key="6">
    <source>
        <dbReference type="Pfam" id="PF08281"/>
    </source>
</evidence>
<evidence type="ECO:0000256" key="4">
    <source>
        <dbReference type="ARBA" id="ARBA00023163"/>
    </source>
</evidence>
<evidence type="ECO:0000256" key="3">
    <source>
        <dbReference type="ARBA" id="ARBA00023082"/>
    </source>
</evidence>
<dbReference type="GO" id="GO:0003677">
    <property type="term" value="F:DNA binding"/>
    <property type="evidence" value="ECO:0007669"/>
    <property type="project" value="InterPro"/>
</dbReference>
<dbReference type="AlphaFoldDB" id="A0A516KC31"/>
<dbReference type="CDD" id="cd06171">
    <property type="entry name" value="Sigma70_r4"/>
    <property type="match status" value="1"/>
</dbReference>
<dbReference type="Pfam" id="PF04542">
    <property type="entry name" value="Sigma70_r2"/>
    <property type="match status" value="1"/>
</dbReference>
<dbReference type="InterPro" id="IPR013324">
    <property type="entry name" value="RNA_pol_sigma_r3/r4-like"/>
</dbReference>
<dbReference type="InterPro" id="IPR036388">
    <property type="entry name" value="WH-like_DNA-bd_sf"/>
</dbReference>
<dbReference type="PANTHER" id="PTHR43133">
    <property type="entry name" value="RNA POLYMERASE ECF-TYPE SIGMA FACTO"/>
    <property type="match status" value="1"/>
</dbReference>
<dbReference type="NCBIfam" id="TIGR02937">
    <property type="entry name" value="sigma70-ECF"/>
    <property type="match status" value="1"/>
</dbReference>
<dbReference type="Proteomes" id="UP000315215">
    <property type="component" value="Chromosome"/>
</dbReference>
<dbReference type="OrthoDB" id="9794508at2"/>
<proteinExistence type="inferred from homology"/>
<dbReference type="InterPro" id="IPR014284">
    <property type="entry name" value="RNA_pol_sigma-70_dom"/>
</dbReference>
<dbReference type="GO" id="GO:0006352">
    <property type="term" value="P:DNA-templated transcription initiation"/>
    <property type="evidence" value="ECO:0007669"/>
    <property type="project" value="InterPro"/>
</dbReference>
<keyword evidence="3" id="KW-0731">Sigma factor</keyword>
<dbReference type="KEGG" id="aqt:FN924_01115"/>
<organism evidence="7 8">
    <name type="scientific">Radiobacillus deserti</name>
    <dbReference type="NCBI Taxonomy" id="2594883"/>
    <lineage>
        <taxon>Bacteria</taxon>
        <taxon>Bacillati</taxon>
        <taxon>Bacillota</taxon>
        <taxon>Bacilli</taxon>
        <taxon>Bacillales</taxon>
        <taxon>Bacillaceae</taxon>
        <taxon>Radiobacillus</taxon>
    </lineage>
</organism>
<dbReference type="InterPro" id="IPR039425">
    <property type="entry name" value="RNA_pol_sigma-70-like"/>
</dbReference>